<organism evidence="2 3">
    <name type="scientific">Paracoccus angustae</name>
    <dbReference type="NCBI Taxonomy" id="1671480"/>
    <lineage>
        <taxon>Bacteria</taxon>
        <taxon>Pseudomonadati</taxon>
        <taxon>Pseudomonadota</taxon>
        <taxon>Alphaproteobacteria</taxon>
        <taxon>Rhodobacterales</taxon>
        <taxon>Paracoccaceae</taxon>
        <taxon>Paracoccus</taxon>
    </lineage>
</organism>
<keyword evidence="3" id="KW-1185">Reference proteome</keyword>
<dbReference type="Pfam" id="PF09347">
    <property type="entry name" value="DUF1989"/>
    <property type="match status" value="1"/>
</dbReference>
<comment type="caution">
    <text evidence="2">The sequence shown here is derived from an EMBL/GenBank/DDBJ whole genome shotgun (WGS) entry which is preliminary data.</text>
</comment>
<protein>
    <submittedName>
        <fullName evidence="2">DUF1989 domain-containing protein</fullName>
    </submittedName>
</protein>
<evidence type="ECO:0000313" key="3">
    <source>
        <dbReference type="Proteomes" id="UP001595539"/>
    </source>
</evidence>
<dbReference type="EMBL" id="JBHRXY010000022">
    <property type="protein sequence ID" value="MFC3631204.1"/>
    <property type="molecule type" value="Genomic_DNA"/>
</dbReference>
<dbReference type="PANTHER" id="PTHR31527">
    <property type="entry name" value="RE64534P"/>
    <property type="match status" value="1"/>
</dbReference>
<name>A0ABV7U807_9RHOB</name>
<feature type="domain" description="DUF1989" evidence="1">
    <location>
        <begin position="13"/>
        <end position="176"/>
    </location>
</feature>
<accession>A0ABV7U807</accession>
<dbReference type="PANTHER" id="PTHR31527:SF0">
    <property type="entry name" value="RE64534P"/>
    <property type="match status" value="1"/>
</dbReference>
<dbReference type="InterPro" id="IPR018959">
    <property type="entry name" value="DUF1989"/>
</dbReference>
<gene>
    <name evidence="2" type="ORF">ACFOM8_17340</name>
</gene>
<dbReference type="RefSeq" id="WP_377763385.1">
    <property type="nucleotide sequence ID" value="NZ_JBHRXY010000022.1"/>
</dbReference>
<sequence length="209" mass="22469">MNALKEDKGLRLIPARRGVAARVGKGQIVTVINTHGSQVVDTWAFNADDIAEFMSMEHTRGAMLRLNPQVGDSLRSNRRRPVLTLIEDTSGGVHDTLIAACDQYRYEQLGHTGHHDNCTDNLAAALAELGLTATETPSPLNLFMNIPVHGDQAISFDAPVSTPGSHVSLRAEIDLVIAFSACPQDLVPVNGAACVPTDAHFRIDDGRPS</sequence>
<dbReference type="Proteomes" id="UP001595539">
    <property type="component" value="Unassembled WGS sequence"/>
</dbReference>
<evidence type="ECO:0000259" key="1">
    <source>
        <dbReference type="Pfam" id="PF09347"/>
    </source>
</evidence>
<proteinExistence type="predicted"/>
<reference evidence="3" key="1">
    <citation type="journal article" date="2019" name="Int. J. Syst. Evol. Microbiol.">
        <title>The Global Catalogue of Microorganisms (GCM) 10K type strain sequencing project: providing services to taxonomists for standard genome sequencing and annotation.</title>
        <authorList>
            <consortium name="The Broad Institute Genomics Platform"/>
            <consortium name="The Broad Institute Genome Sequencing Center for Infectious Disease"/>
            <person name="Wu L."/>
            <person name="Ma J."/>
        </authorList>
    </citation>
    <scope>NUCLEOTIDE SEQUENCE [LARGE SCALE GENOMIC DNA]</scope>
    <source>
        <strain evidence="3">KCTC 42473</strain>
    </source>
</reference>
<evidence type="ECO:0000313" key="2">
    <source>
        <dbReference type="EMBL" id="MFC3631204.1"/>
    </source>
</evidence>